<dbReference type="InterPro" id="IPR024096">
    <property type="entry name" value="NO_sig/Golgi_transp_ligand-bd"/>
</dbReference>
<gene>
    <name evidence="1" type="ORF">COX36_03330</name>
</gene>
<evidence type="ECO:0000313" key="2">
    <source>
        <dbReference type="Proteomes" id="UP000230273"/>
    </source>
</evidence>
<reference evidence="1 2" key="1">
    <citation type="submission" date="2017-09" db="EMBL/GenBank/DDBJ databases">
        <title>Depth-based differentiation of microbial function through sediment-hosted aquifers and enrichment of novel symbionts in the deep terrestrial subsurface.</title>
        <authorList>
            <person name="Probst A.J."/>
            <person name="Ladd B."/>
            <person name="Jarett J.K."/>
            <person name="Geller-Mcgrath D.E."/>
            <person name="Sieber C.M."/>
            <person name="Emerson J.B."/>
            <person name="Anantharaman K."/>
            <person name="Thomas B.C."/>
            <person name="Malmstrom R."/>
            <person name="Stieglmeier M."/>
            <person name="Klingl A."/>
            <person name="Woyke T."/>
            <person name="Ryan C.M."/>
            <person name="Banfield J.F."/>
        </authorList>
    </citation>
    <scope>NUCLEOTIDE SEQUENCE [LARGE SCALE GENOMIC DNA]</scope>
    <source>
        <strain evidence="1">CG23_combo_of_CG06-09_8_20_14_all_38_19</strain>
    </source>
</reference>
<evidence type="ECO:0000313" key="1">
    <source>
        <dbReference type="EMBL" id="PIP23437.1"/>
    </source>
</evidence>
<name>A0A2G9YW36_9BACT</name>
<organism evidence="1 2">
    <name type="scientific">Candidatus Nealsonbacteria bacterium CG23_combo_of_CG06-09_8_20_14_all_38_19</name>
    <dbReference type="NCBI Taxonomy" id="1974721"/>
    <lineage>
        <taxon>Bacteria</taxon>
        <taxon>Candidatus Nealsoniibacteriota</taxon>
    </lineage>
</organism>
<comment type="caution">
    <text evidence="1">The sequence shown here is derived from an EMBL/GenBank/DDBJ whole genome shotgun (WGS) entry which is preliminary data.</text>
</comment>
<accession>A0A2G9YW36</accession>
<dbReference type="Gene3D" id="3.30.1380.20">
    <property type="entry name" value="Trafficking protein particle complex subunit 3"/>
    <property type="match status" value="1"/>
</dbReference>
<dbReference type="EMBL" id="PCRP01000055">
    <property type="protein sequence ID" value="PIP23437.1"/>
    <property type="molecule type" value="Genomic_DNA"/>
</dbReference>
<sequence length="198" mass="22651">MNEIISKEELDSLSKVKGDVRGTGLKVASDFVLKERGEEGLKLLEETMSKLGYPVEYKRVEPSGFYPLKTDAMSFLVVSRLFNFDDEKIRKLGKALVTTPFLLRLFSKYSMSLDRISGAAPKVWEKAYPVGSLNIVEVNAKEKYLILRLENFDILSLYCQLFIGHFAEIVKMVLTKEVTCEETKCTFRGDPYHEFLLK</sequence>
<protein>
    <recommendedName>
        <fullName evidence="3">4-vinyl reductase 4VR domain-containing protein</fullName>
    </recommendedName>
</protein>
<evidence type="ECO:0008006" key="3">
    <source>
        <dbReference type="Google" id="ProtNLM"/>
    </source>
</evidence>
<proteinExistence type="predicted"/>
<dbReference type="Proteomes" id="UP000230273">
    <property type="component" value="Unassembled WGS sequence"/>
</dbReference>
<dbReference type="SUPFAM" id="SSF111126">
    <property type="entry name" value="Ligand-binding domain in the NO signalling and Golgi transport"/>
    <property type="match status" value="1"/>
</dbReference>
<dbReference type="AlphaFoldDB" id="A0A2G9YW36"/>